<dbReference type="EMBL" id="CP028901">
    <property type="protein sequence ID" value="AWB35506.1"/>
    <property type="molecule type" value="Genomic_DNA"/>
</dbReference>
<accession>A0A2R4XNX5</accession>
<gene>
    <name evidence="1" type="ORF">DBV39_19125</name>
</gene>
<keyword evidence="2" id="KW-1185">Reference proteome</keyword>
<proteinExistence type="predicted"/>
<sequence length="68" mass="7669">MRNNLSADQPEKRMSVVNLRIAMKEHQHGTAGPEPIAGRVVDAGSEHNRNVWRESLGRQNTWHMAHGT</sequence>
<dbReference type="Proteomes" id="UP000244571">
    <property type="component" value="Chromosome"/>
</dbReference>
<protein>
    <submittedName>
        <fullName evidence="1">Uncharacterized protein</fullName>
    </submittedName>
</protein>
<dbReference type="KEGG" id="boz:DBV39_19125"/>
<evidence type="ECO:0000313" key="2">
    <source>
        <dbReference type="Proteomes" id="UP000244571"/>
    </source>
</evidence>
<organism evidence="1 2">
    <name type="scientific">Orrella marina</name>
    <dbReference type="NCBI Taxonomy" id="2163011"/>
    <lineage>
        <taxon>Bacteria</taxon>
        <taxon>Pseudomonadati</taxon>
        <taxon>Pseudomonadota</taxon>
        <taxon>Betaproteobacteria</taxon>
        <taxon>Burkholderiales</taxon>
        <taxon>Alcaligenaceae</taxon>
        <taxon>Orrella</taxon>
    </lineage>
</organism>
<name>A0A2R4XNX5_9BURK</name>
<evidence type="ECO:0000313" key="1">
    <source>
        <dbReference type="EMBL" id="AWB35506.1"/>
    </source>
</evidence>
<dbReference type="AlphaFoldDB" id="A0A2R4XNX5"/>
<reference evidence="1 2" key="1">
    <citation type="submission" date="2018-04" db="EMBL/GenBank/DDBJ databases">
        <title>Bordetella sp. HZ20 isolated from seawater.</title>
        <authorList>
            <person name="Sun C."/>
        </authorList>
    </citation>
    <scope>NUCLEOTIDE SEQUENCE [LARGE SCALE GENOMIC DNA]</scope>
    <source>
        <strain evidence="1 2">HZ20</strain>
    </source>
</reference>